<reference evidence="1" key="1">
    <citation type="journal article" date="2021" name="PeerJ">
        <title>Extensive microbial diversity within the chicken gut microbiome revealed by metagenomics and culture.</title>
        <authorList>
            <person name="Gilroy R."/>
            <person name="Ravi A."/>
            <person name="Getino M."/>
            <person name="Pursley I."/>
            <person name="Horton D.L."/>
            <person name="Alikhan N.F."/>
            <person name="Baker D."/>
            <person name="Gharbi K."/>
            <person name="Hall N."/>
            <person name="Watson M."/>
            <person name="Adriaenssens E.M."/>
            <person name="Foster-Nyarko E."/>
            <person name="Jarju S."/>
            <person name="Secka A."/>
            <person name="Antonio M."/>
            <person name="Oren A."/>
            <person name="Chaudhuri R.R."/>
            <person name="La Ragione R."/>
            <person name="Hildebrand F."/>
            <person name="Pallen M.J."/>
        </authorList>
    </citation>
    <scope>NUCLEOTIDE SEQUENCE</scope>
    <source>
        <strain evidence="1">5032</strain>
    </source>
</reference>
<name>A0A9D2KNU6_9BACT</name>
<dbReference type="Proteomes" id="UP000823821">
    <property type="component" value="Unassembled WGS sequence"/>
</dbReference>
<dbReference type="Pfam" id="PF14384">
    <property type="entry name" value="BrnA_antitoxin"/>
    <property type="match status" value="1"/>
</dbReference>
<organism evidence="1 2">
    <name type="scientific">Candidatus Desulfovibrio intestinavium</name>
    <dbReference type="NCBI Taxonomy" id="2838534"/>
    <lineage>
        <taxon>Bacteria</taxon>
        <taxon>Pseudomonadati</taxon>
        <taxon>Thermodesulfobacteriota</taxon>
        <taxon>Desulfovibrionia</taxon>
        <taxon>Desulfovibrionales</taxon>
        <taxon>Desulfovibrionaceae</taxon>
        <taxon>Desulfovibrio</taxon>
    </lineage>
</organism>
<protein>
    <submittedName>
        <fullName evidence="1">BrnA antitoxin family protein</fullName>
    </submittedName>
</protein>
<comment type="caution">
    <text evidence="1">The sequence shown here is derived from an EMBL/GenBank/DDBJ whole genome shotgun (WGS) entry which is preliminary data.</text>
</comment>
<reference evidence="1" key="2">
    <citation type="submission" date="2021-04" db="EMBL/GenBank/DDBJ databases">
        <authorList>
            <person name="Gilroy R."/>
        </authorList>
    </citation>
    <scope>NUCLEOTIDE SEQUENCE</scope>
    <source>
        <strain evidence="1">5032</strain>
    </source>
</reference>
<evidence type="ECO:0000313" key="1">
    <source>
        <dbReference type="EMBL" id="HJA78057.1"/>
    </source>
</evidence>
<accession>A0A9D2KNU6</accession>
<gene>
    <name evidence="1" type="ORF">H9784_00580</name>
</gene>
<proteinExistence type="predicted"/>
<sequence length="81" mass="9111">MRDEYDFSGGVKNPYVRQQKTTVTIRLDTATVDYFKKLSEETSMPYQTLINAYLADCVAHNRKPVITWGEEGGAGAQQAHV</sequence>
<dbReference type="InterPro" id="IPR025528">
    <property type="entry name" value="BrnA_antitoxin"/>
</dbReference>
<dbReference type="EMBL" id="DWZD01000005">
    <property type="protein sequence ID" value="HJA78057.1"/>
    <property type="molecule type" value="Genomic_DNA"/>
</dbReference>
<evidence type="ECO:0000313" key="2">
    <source>
        <dbReference type="Proteomes" id="UP000823821"/>
    </source>
</evidence>
<dbReference type="AlphaFoldDB" id="A0A9D2KNU6"/>